<proteinExistence type="predicted"/>
<dbReference type="Pfam" id="PF00400">
    <property type="entry name" value="WD40"/>
    <property type="match status" value="2"/>
</dbReference>
<sequence>MSITRDHRACSRTDSTRRYTSTTDEPHLIFSLSSKVAPDWISALTILHPLRRQDDVVVALSNSGTAKVWTLTGQESKSSDPMYEDESKQIRCLNAVSLVCCQYNQRTALVVCSKYFQVYDAGDFSLLSAMGCPVNERWAGGEFLATDRIIVWTTEGKGYLFKLASNCVADHKDFRSRVGHLAETDQLPMLYCVAEPADERVNWPPFRVLLGHTGKVTCLLHPHQENARYEMHQLVSGGVDFSVCLWDMYSGTLLHRFCIHGGEVTQLMATPSNCSLNIQLEMQLEMQLEGIEGSLKAYSLKCHLDRVVHGLVAEDILAACDEGLGAAADDTPTTSSQNLIMAVRRRNVAAIRTVAQRNLQQGIGMAQTPVLVNQEVSKDKSYPLQIQGLRTNPRDPDAHVLFFDIERKRRSYREAARQQQQQQGGDEAEENVFLVHQAQIKQGWSLLAALHCVLLPELVGLKHYKVPLLHMLARRWQDRCLEVREAAQALLLAELRRIGPEGRKMLVEDWAPYLPTYVDPRVSLIQEGGQAATDDDSYDSQDQNNLGGVSPKFNSRQKQATAIVMLGVIGAEFGQEIEANKNKPLEHQMRRKAVEGFSQGNYSLARHTSKALTFLLLSPPINRLPAHTPIRRGAIDLIGRGFTVWEPHLDESAVLLGLLELCCDADKLLRGISLGLPLSPAADSCRTARHSLSLIATARPAAFITTMAKEVARYVAMAASAPAQNANLGSHVLVKSKPEILRVVELLIDKLQMDVIDLLIEVVDIVIHCLDISQVRAKGLGEVFPSITRDTKQRKEHIAAHGGPITAVSFSPDGKYVCSYSLEESKLCFWQAATSLFGMGSSQVKCVRSYNTVPISPHVSTNPLRLVKLVWVSSKTVIVLVADGTEYKYNI</sequence>
<dbReference type="InterPro" id="IPR049916">
    <property type="entry name" value="WDR72-like"/>
</dbReference>
<organism evidence="2 3">
    <name type="scientific">Priapulus caudatus</name>
    <name type="common">Priapulid worm</name>
    <dbReference type="NCBI Taxonomy" id="37621"/>
    <lineage>
        <taxon>Eukaryota</taxon>
        <taxon>Metazoa</taxon>
        <taxon>Ecdysozoa</taxon>
        <taxon>Scalidophora</taxon>
        <taxon>Priapulida</taxon>
        <taxon>Priapulimorpha</taxon>
        <taxon>Priapulimorphida</taxon>
        <taxon>Priapulidae</taxon>
        <taxon>Priapulus</taxon>
    </lineage>
</organism>
<dbReference type="InterPro" id="IPR015943">
    <property type="entry name" value="WD40/YVTN_repeat-like_dom_sf"/>
</dbReference>
<dbReference type="Gene3D" id="2.130.10.10">
    <property type="entry name" value="YVTN repeat-like/Quinoprotein amine dehydrogenase"/>
    <property type="match status" value="2"/>
</dbReference>
<dbReference type="SMART" id="SM00320">
    <property type="entry name" value="WD40"/>
    <property type="match status" value="2"/>
</dbReference>
<dbReference type="PANTHER" id="PTHR44099:SF4">
    <property type="entry name" value="RABCONNECTIN-3B, ISOFORM A"/>
    <property type="match status" value="1"/>
</dbReference>
<protein>
    <submittedName>
        <fullName evidence="3">WD repeat-containing protein 7-like</fullName>
    </submittedName>
</protein>
<name>A0ABM1FBH1_PRICU</name>
<accession>A0ABM1FBH1</accession>
<dbReference type="InterPro" id="IPR036322">
    <property type="entry name" value="WD40_repeat_dom_sf"/>
</dbReference>
<dbReference type="PANTHER" id="PTHR44099">
    <property type="entry name" value="RABCONNECTIN-3B, ISOFORM A"/>
    <property type="match status" value="1"/>
</dbReference>
<dbReference type="InterPro" id="IPR001680">
    <property type="entry name" value="WD40_rpt"/>
</dbReference>
<dbReference type="SUPFAM" id="SSF50978">
    <property type="entry name" value="WD40 repeat-like"/>
    <property type="match status" value="1"/>
</dbReference>
<gene>
    <name evidence="3" type="primary">LOC106821480</name>
</gene>
<dbReference type="Proteomes" id="UP000695022">
    <property type="component" value="Unplaced"/>
</dbReference>
<reference evidence="3" key="1">
    <citation type="submission" date="2025-08" db="UniProtKB">
        <authorList>
            <consortium name="RefSeq"/>
        </authorList>
    </citation>
    <scope>IDENTIFICATION</scope>
</reference>
<dbReference type="GeneID" id="106821480"/>
<evidence type="ECO:0000313" key="2">
    <source>
        <dbReference type="Proteomes" id="UP000695022"/>
    </source>
</evidence>
<dbReference type="RefSeq" id="XP_014681792.1">
    <property type="nucleotide sequence ID" value="XM_014826306.1"/>
</dbReference>
<evidence type="ECO:0000256" key="1">
    <source>
        <dbReference type="SAM" id="MobiDB-lite"/>
    </source>
</evidence>
<keyword evidence="2" id="KW-1185">Reference proteome</keyword>
<feature type="region of interest" description="Disordered" evidence="1">
    <location>
        <begin position="529"/>
        <end position="552"/>
    </location>
</feature>
<evidence type="ECO:0000313" key="3">
    <source>
        <dbReference type="RefSeq" id="XP_014681792.1"/>
    </source>
</evidence>